<evidence type="ECO:0000313" key="8">
    <source>
        <dbReference type="Proteomes" id="UP000653565"/>
    </source>
</evidence>
<dbReference type="GO" id="GO:0008124">
    <property type="term" value="F:4-alpha-hydroxytetrahydrobiopterin dehydratase activity"/>
    <property type="evidence" value="ECO:0007669"/>
    <property type="project" value="UniProtKB-EC"/>
</dbReference>
<sequence length="228" mass="24053">MDAARGVLQRRVRACISRPGVLSGRVIYPSLLLSSASSLSSSSSFISTRSSPRTTVSPLRGGALREGRGLLTPVMAGSGAGYSTDAGASEGQEQEQAQVQISLGEDAEQVQGGLEGLLEKGWVLDGEGMGIKKTFHFRSYFKAVSFVNVVASQSAIKKHHPTMTVRIGSVDVHWTTHNPRGLSSKDIDMAQHCEGGAELMGAVAEAQGKKCSLPSVTLLGTPSREREA</sequence>
<reference evidence="7" key="1">
    <citation type="journal article" date="2020" name="bioRxiv">
        <title>Genomic and phenotypic heterogeneity of clinical isolates of the human pathogens Aspergillus fumigatus, Aspergillus lentulus and Aspergillus fumigatiaffinis.</title>
        <authorList>
            <person name="dos Santos R.A.C."/>
            <person name="Steenwyk J.L."/>
            <person name="Rivero-Menendez O."/>
            <person name="Mead M.E."/>
            <person name="Silva L.P."/>
            <person name="Bastos R.W."/>
            <person name="Alastruey-Izquierdo A."/>
            <person name="Goldman G.H."/>
            <person name="Rokas A."/>
        </authorList>
    </citation>
    <scope>NUCLEOTIDE SEQUENCE</scope>
    <source>
        <strain evidence="7">CNM-CM6805</strain>
    </source>
</reference>
<dbReference type="GO" id="GO:0006729">
    <property type="term" value="P:tetrahydrobiopterin biosynthetic process"/>
    <property type="evidence" value="ECO:0007669"/>
    <property type="project" value="InterPro"/>
</dbReference>
<dbReference type="Pfam" id="PF01329">
    <property type="entry name" value="Pterin_4a"/>
    <property type="match status" value="1"/>
</dbReference>
<evidence type="ECO:0000256" key="2">
    <source>
        <dbReference type="ARBA" id="ARBA00006472"/>
    </source>
</evidence>
<dbReference type="PANTHER" id="PTHR12599">
    <property type="entry name" value="PTERIN-4-ALPHA-CARBINOLAMINE DEHYDRATASE"/>
    <property type="match status" value="1"/>
</dbReference>
<dbReference type="CDD" id="cd00488">
    <property type="entry name" value="PCD_DCoH"/>
    <property type="match status" value="1"/>
</dbReference>
<evidence type="ECO:0000313" key="7">
    <source>
        <dbReference type="EMBL" id="KAF4230138.1"/>
    </source>
</evidence>
<dbReference type="SUPFAM" id="SSF55248">
    <property type="entry name" value="PCD-like"/>
    <property type="match status" value="1"/>
</dbReference>
<dbReference type="Proteomes" id="UP000653565">
    <property type="component" value="Unassembled WGS sequence"/>
</dbReference>
<dbReference type="InterPro" id="IPR001533">
    <property type="entry name" value="Pterin_deHydtase"/>
</dbReference>
<protein>
    <recommendedName>
        <fullName evidence="3">4a-hydroxytetrahydrobiopterin dehydratase</fullName>
        <ecNumber evidence="3">4.2.1.96</ecNumber>
    </recommendedName>
    <alternativeName>
        <fullName evidence="5">4-alpha-hydroxy-tetrahydropterin dehydratase</fullName>
    </alternativeName>
</protein>
<evidence type="ECO:0000256" key="3">
    <source>
        <dbReference type="ARBA" id="ARBA00013252"/>
    </source>
</evidence>
<evidence type="ECO:0000256" key="6">
    <source>
        <dbReference type="SAM" id="MobiDB-lite"/>
    </source>
</evidence>
<keyword evidence="8" id="KW-1185">Reference proteome</keyword>
<comment type="caution">
    <text evidence="7">The sequence shown here is derived from an EMBL/GenBank/DDBJ whole genome shotgun (WGS) entry which is preliminary data.</text>
</comment>
<evidence type="ECO:0000256" key="5">
    <source>
        <dbReference type="ARBA" id="ARBA00030497"/>
    </source>
</evidence>
<dbReference type="OrthoDB" id="277398at2759"/>
<name>A0A8H4GJ72_9EURO</name>
<dbReference type="EC" id="4.2.1.96" evidence="3"/>
<evidence type="ECO:0000256" key="4">
    <source>
        <dbReference type="ARBA" id="ARBA00023239"/>
    </source>
</evidence>
<comment type="catalytic activity">
    <reaction evidence="1">
        <text>(4aS,6R)-4a-hydroxy-L-erythro-5,6,7,8-tetrahydrobiopterin = (6R)-L-erythro-6,7-dihydrobiopterin + H2O</text>
        <dbReference type="Rhea" id="RHEA:11920"/>
        <dbReference type="ChEBI" id="CHEBI:15377"/>
        <dbReference type="ChEBI" id="CHEBI:15642"/>
        <dbReference type="ChEBI" id="CHEBI:43120"/>
        <dbReference type="EC" id="4.2.1.96"/>
    </reaction>
</comment>
<dbReference type="Gene3D" id="3.30.1360.20">
    <property type="entry name" value="Transcriptional coactivator/pterin dehydratase"/>
    <property type="match status" value="1"/>
</dbReference>
<evidence type="ECO:0000256" key="1">
    <source>
        <dbReference type="ARBA" id="ARBA00001554"/>
    </source>
</evidence>
<dbReference type="PANTHER" id="PTHR12599:SF0">
    <property type="entry name" value="PTERIN-4-ALPHA-CARBINOLAMINE DEHYDRATASE"/>
    <property type="match status" value="1"/>
</dbReference>
<comment type="similarity">
    <text evidence="2">Belongs to the pterin-4-alpha-carbinolamine dehydratase family.</text>
</comment>
<dbReference type="AlphaFoldDB" id="A0A8H4GJ72"/>
<keyword evidence="4" id="KW-0456">Lyase</keyword>
<reference evidence="7" key="2">
    <citation type="submission" date="2020-04" db="EMBL/GenBank/DDBJ databases">
        <authorList>
            <person name="Santos R.A.C."/>
            <person name="Steenwyk J.L."/>
            <person name="Rivero-Menendez O."/>
            <person name="Mead M.E."/>
            <person name="Silva L.P."/>
            <person name="Bastos R.W."/>
            <person name="Alastruey-Izquierdo A."/>
            <person name="Goldman G.H."/>
            <person name="Rokas A."/>
        </authorList>
    </citation>
    <scope>NUCLEOTIDE SEQUENCE</scope>
    <source>
        <strain evidence="7">CNM-CM6805</strain>
    </source>
</reference>
<dbReference type="EMBL" id="JAAAPX010000120">
    <property type="protein sequence ID" value="KAF4230138.1"/>
    <property type="molecule type" value="Genomic_DNA"/>
</dbReference>
<organism evidence="7 8">
    <name type="scientific">Aspergillus fumigatiaffinis</name>
    <dbReference type="NCBI Taxonomy" id="340414"/>
    <lineage>
        <taxon>Eukaryota</taxon>
        <taxon>Fungi</taxon>
        <taxon>Dikarya</taxon>
        <taxon>Ascomycota</taxon>
        <taxon>Pezizomycotina</taxon>
        <taxon>Eurotiomycetes</taxon>
        <taxon>Eurotiomycetidae</taxon>
        <taxon>Eurotiales</taxon>
        <taxon>Aspergillaceae</taxon>
        <taxon>Aspergillus</taxon>
        <taxon>Aspergillus subgen. Fumigati</taxon>
    </lineage>
</organism>
<dbReference type="InterPro" id="IPR036428">
    <property type="entry name" value="PCD_sf"/>
</dbReference>
<proteinExistence type="inferred from homology"/>
<accession>A0A8H4GJ72</accession>
<gene>
    <name evidence="7" type="ORF">CNMCM6805_000959</name>
</gene>
<feature type="region of interest" description="Disordered" evidence="6">
    <location>
        <begin position="42"/>
        <end position="61"/>
    </location>
</feature>